<reference evidence="2" key="1">
    <citation type="journal article" date="2022" name="Nat. Commun.">
        <title>Chromosome evolution and the genetic basis of agronomically important traits in greater yam.</title>
        <authorList>
            <person name="Bredeson J.V."/>
            <person name="Lyons J.B."/>
            <person name="Oniyinde I.O."/>
            <person name="Okereke N.R."/>
            <person name="Kolade O."/>
            <person name="Nnabue I."/>
            <person name="Nwadili C.O."/>
            <person name="Hribova E."/>
            <person name="Parker M."/>
            <person name="Nwogha J."/>
            <person name="Shu S."/>
            <person name="Carlson J."/>
            <person name="Kariba R."/>
            <person name="Muthemba S."/>
            <person name="Knop K."/>
            <person name="Barton G.J."/>
            <person name="Sherwood A.V."/>
            <person name="Lopez-Montes A."/>
            <person name="Asiedu R."/>
            <person name="Jamnadass R."/>
            <person name="Muchugi A."/>
            <person name="Goodstein D."/>
            <person name="Egesi C.N."/>
            <person name="Featherston J."/>
            <person name="Asfaw A."/>
            <person name="Simpson G.G."/>
            <person name="Dolezel J."/>
            <person name="Hendre P.S."/>
            <person name="Van Deynze A."/>
            <person name="Kumar P.L."/>
            <person name="Obidiegwu J.E."/>
            <person name="Bhattacharjee R."/>
            <person name="Rokhsar D.S."/>
        </authorList>
    </citation>
    <scope>NUCLEOTIDE SEQUENCE [LARGE SCALE GENOMIC DNA]</scope>
    <source>
        <strain evidence="2">cv. TDa95/00328</strain>
    </source>
</reference>
<evidence type="ECO:0000313" key="2">
    <source>
        <dbReference type="Proteomes" id="UP000827976"/>
    </source>
</evidence>
<name>A0ACB7WJD2_DIOAL</name>
<sequence>MRTLNPSAPFRSPPSSIAGALPLLRNARHHPPRPPDQASASLDFDQDTVLSTLASYSDDWPRAVDFFRWVSSHFLHTPATHSLLVSILGKHFEFTLAWSHIISINPSPDRSVLRSHFNRLAAAHLVQDALDAFRRSAHFGLYDAATFSLLIDALCDHRHVIEAADLCKNPPFPIDTKIYNMLLRGWLRMGWWGRCREFWEEMDQKGVAKDLHSYSIYMDILSKSGKPWKAIKVYKEMRSRNIALDVVAYNTVIQAVGKSEGVDRAITLYKEMIERGCEPNVVTFNTIIKLLCGDGRINEGYAILEQMRKKGCEPNVITYHCFFRNLNRPKEMLWLFDRMVKTGCRPRMDTYVMLMNKFGRWGFLRPVLLVWKAMEEHGCSPDAFAYNALIDALLQKGMVDMARKYDEEMLAKGLSPKPRKELGTGGFSASSSADVDSDDDNALSNVF</sequence>
<protein>
    <submittedName>
        <fullName evidence="1">TPR-like protein</fullName>
    </submittedName>
</protein>
<comment type="caution">
    <text evidence="1">The sequence shown here is derived from an EMBL/GenBank/DDBJ whole genome shotgun (WGS) entry which is preliminary data.</text>
</comment>
<dbReference type="Proteomes" id="UP000827976">
    <property type="component" value="Chromosome 3"/>
</dbReference>
<dbReference type="EMBL" id="CM037013">
    <property type="protein sequence ID" value="KAH7688404.1"/>
    <property type="molecule type" value="Genomic_DNA"/>
</dbReference>
<keyword evidence="2" id="KW-1185">Reference proteome</keyword>
<organism evidence="1 2">
    <name type="scientific">Dioscorea alata</name>
    <name type="common">Purple yam</name>
    <dbReference type="NCBI Taxonomy" id="55571"/>
    <lineage>
        <taxon>Eukaryota</taxon>
        <taxon>Viridiplantae</taxon>
        <taxon>Streptophyta</taxon>
        <taxon>Embryophyta</taxon>
        <taxon>Tracheophyta</taxon>
        <taxon>Spermatophyta</taxon>
        <taxon>Magnoliopsida</taxon>
        <taxon>Liliopsida</taxon>
        <taxon>Dioscoreales</taxon>
        <taxon>Dioscoreaceae</taxon>
        <taxon>Dioscorea</taxon>
    </lineage>
</organism>
<evidence type="ECO:0000313" key="1">
    <source>
        <dbReference type="EMBL" id="KAH7688404.1"/>
    </source>
</evidence>
<gene>
    <name evidence="1" type="ORF">IHE45_03G031700</name>
</gene>
<accession>A0ACB7WJD2</accession>
<proteinExistence type="predicted"/>